<proteinExistence type="predicted"/>
<dbReference type="EMBL" id="CADCXV010000932">
    <property type="protein sequence ID" value="CAB0039020.1"/>
    <property type="molecule type" value="Genomic_DNA"/>
</dbReference>
<protein>
    <submittedName>
        <fullName evidence="2">Uncharacterized protein</fullName>
    </submittedName>
</protein>
<gene>
    <name evidence="2" type="ORF">TBRA_LOCUS10782</name>
</gene>
<sequence length="378" mass="43629">MWTLTGIPPLALLSGRLNRTSTPDIIISPKQSLSIVRAPVSTCDGSPEQGLERRFPAGRTSNTMAQWCCRWLRNHRRSLKLYQRLKTLDTLSGLCFLKSDKLSNIIASINDTQSDILKIIFTLYDRDWPRSMIFKDDDIRVSTMKEETVKGGHRHGLLPDHVDDYKKFQRRGCPHDCKRKIVLQGLREPSHDGEFIDWATELEARTPYKNLLTDRESDELIKLVRPQYNWRCRTCGQEKIIHTNHHPSYGYIQHEGACAKPDWILLWEHHPETGSFEKGSKKRSSRGRVDEATTSRKRTRPRIIADVTGKDLVDLKLLDAAKEGLCCVKEDRTRTPWPSAIIKMQRIAEIVRETVTHRLPLYSCTCSSCIQLMKEERI</sequence>
<accession>A0A6H5IP68</accession>
<name>A0A6H5IP68_9HYME</name>
<evidence type="ECO:0000313" key="2">
    <source>
        <dbReference type="EMBL" id="CAB0039020.1"/>
    </source>
</evidence>
<feature type="region of interest" description="Disordered" evidence="1">
    <location>
        <begin position="275"/>
        <end position="298"/>
    </location>
</feature>
<dbReference type="Proteomes" id="UP000479190">
    <property type="component" value="Unassembled WGS sequence"/>
</dbReference>
<keyword evidence="3" id="KW-1185">Reference proteome</keyword>
<dbReference type="AlphaFoldDB" id="A0A6H5IP68"/>
<organism evidence="2 3">
    <name type="scientific">Trichogramma brassicae</name>
    <dbReference type="NCBI Taxonomy" id="86971"/>
    <lineage>
        <taxon>Eukaryota</taxon>
        <taxon>Metazoa</taxon>
        <taxon>Ecdysozoa</taxon>
        <taxon>Arthropoda</taxon>
        <taxon>Hexapoda</taxon>
        <taxon>Insecta</taxon>
        <taxon>Pterygota</taxon>
        <taxon>Neoptera</taxon>
        <taxon>Endopterygota</taxon>
        <taxon>Hymenoptera</taxon>
        <taxon>Apocrita</taxon>
        <taxon>Proctotrupomorpha</taxon>
        <taxon>Chalcidoidea</taxon>
        <taxon>Trichogrammatidae</taxon>
        <taxon>Trichogramma</taxon>
    </lineage>
</organism>
<reference evidence="2 3" key="1">
    <citation type="submission" date="2020-02" db="EMBL/GenBank/DDBJ databases">
        <authorList>
            <person name="Ferguson B K."/>
        </authorList>
    </citation>
    <scope>NUCLEOTIDE SEQUENCE [LARGE SCALE GENOMIC DNA]</scope>
</reference>
<evidence type="ECO:0000256" key="1">
    <source>
        <dbReference type="SAM" id="MobiDB-lite"/>
    </source>
</evidence>
<evidence type="ECO:0000313" key="3">
    <source>
        <dbReference type="Proteomes" id="UP000479190"/>
    </source>
</evidence>